<evidence type="ECO:0000313" key="3">
    <source>
        <dbReference type="Proteomes" id="UP000820669"/>
    </source>
</evidence>
<dbReference type="InterPro" id="IPR014729">
    <property type="entry name" value="Rossmann-like_a/b/a_fold"/>
</dbReference>
<protein>
    <submittedName>
        <fullName evidence="2">Universal stress protein</fullName>
    </submittedName>
</protein>
<accession>A0ABX1SGC1</accession>
<dbReference type="EMBL" id="JAAXLA010000034">
    <property type="protein sequence ID" value="NMH99304.1"/>
    <property type="molecule type" value="Genomic_DNA"/>
</dbReference>
<dbReference type="Pfam" id="PF00582">
    <property type="entry name" value="Usp"/>
    <property type="match status" value="1"/>
</dbReference>
<feature type="domain" description="UspA" evidence="1">
    <location>
        <begin position="131"/>
        <end position="266"/>
    </location>
</feature>
<comment type="caution">
    <text evidence="2">The sequence shown here is derived from an EMBL/GenBank/DDBJ whole genome shotgun (WGS) entry which is preliminary data.</text>
</comment>
<dbReference type="SUPFAM" id="SSF52402">
    <property type="entry name" value="Adenine nucleotide alpha hydrolases-like"/>
    <property type="match status" value="1"/>
</dbReference>
<dbReference type="InterPro" id="IPR006016">
    <property type="entry name" value="UspA"/>
</dbReference>
<organism evidence="2 3">
    <name type="scientific">Pseudonocardia acidicola</name>
    <dbReference type="NCBI Taxonomy" id="2724939"/>
    <lineage>
        <taxon>Bacteria</taxon>
        <taxon>Bacillati</taxon>
        <taxon>Actinomycetota</taxon>
        <taxon>Actinomycetes</taxon>
        <taxon>Pseudonocardiales</taxon>
        <taxon>Pseudonocardiaceae</taxon>
        <taxon>Pseudonocardia</taxon>
    </lineage>
</organism>
<keyword evidence="3" id="KW-1185">Reference proteome</keyword>
<dbReference type="RefSeq" id="WP_169382788.1">
    <property type="nucleotide sequence ID" value="NZ_JAAXLA010000034.1"/>
</dbReference>
<proteinExistence type="predicted"/>
<dbReference type="Proteomes" id="UP000820669">
    <property type="component" value="Unassembled WGS sequence"/>
</dbReference>
<evidence type="ECO:0000313" key="2">
    <source>
        <dbReference type="EMBL" id="NMH99304.1"/>
    </source>
</evidence>
<dbReference type="Gene3D" id="3.40.50.620">
    <property type="entry name" value="HUPs"/>
    <property type="match status" value="2"/>
</dbReference>
<gene>
    <name evidence="2" type="ORF">HF526_18595</name>
</gene>
<reference evidence="2 3" key="1">
    <citation type="submission" date="2020-04" db="EMBL/GenBank/DDBJ databases">
        <authorList>
            <person name="Klaysubun C."/>
            <person name="Duangmal K."/>
            <person name="Lipun K."/>
        </authorList>
    </citation>
    <scope>NUCLEOTIDE SEQUENCE [LARGE SCALE GENOMIC DNA]</scope>
    <source>
        <strain evidence="2 3">K10HN5</strain>
    </source>
</reference>
<name>A0ABX1SGC1_9PSEU</name>
<sequence length="288" mass="30490">MATRPTTGGPPITVCVDHRAPGRTAVRWAAAEAARTGARLRMVLPDCRSRPPANRAAFALALATARGVAQDIEVQVETTAAAAAEALRALSIESAMAVVPGDVPDLRRLVAHAYCPVAVLPPVARDDDGPVVVGVAPWTPEAVVELAFRAADARGAPLSAVRAWTERGIDLGRILPGRLARWDATQNRVRRELEIALSASATAHPEVAVTPIVVNDRPAQFLLALSRRARLLVLGRSLRGPLFSGIAGSPVEGLARRARCPVLLVPGDGPPRWVWLPSRRRGLAEVGT</sequence>
<evidence type="ECO:0000259" key="1">
    <source>
        <dbReference type="Pfam" id="PF00582"/>
    </source>
</evidence>